<feature type="transmembrane region" description="Helical" evidence="1">
    <location>
        <begin position="191"/>
        <end position="213"/>
    </location>
</feature>
<accession>A0A9D1WVF9</accession>
<feature type="transmembrane region" description="Helical" evidence="1">
    <location>
        <begin position="12"/>
        <end position="34"/>
    </location>
</feature>
<dbReference type="Pfam" id="PF03703">
    <property type="entry name" value="bPH_2"/>
    <property type="match status" value="3"/>
</dbReference>
<evidence type="ECO:0000313" key="3">
    <source>
        <dbReference type="EMBL" id="HIX67863.1"/>
    </source>
</evidence>
<evidence type="ECO:0000256" key="1">
    <source>
        <dbReference type="SAM" id="Phobius"/>
    </source>
</evidence>
<feature type="domain" description="YdbS-like PH" evidence="2">
    <location>
        <begin position="414"/>
        <end position="485"/>
    </location>
</feature>
<protein>
    <submittedName>
        <fullName evidence="3">PH domain-containing protein</fullName>
    </submittedName>
</protein>
<feature type="transmembrane region" description="Helical" evidence="1">
    <location>
        <begin position="54"/>
        <end position="73"/>
    </location>
</feature>
<dbReference type="AlphaFoldDB" id="A0A9D1WVF9"/>
<feature type="transmembrane region" description="Helical" evidence="1">
    <location>
        <begin position="388"/>
        <end position="408"/>
    </location>
</feature>
<dbReference type="Proteomes" id="UP000886721">
    <property type="component" value="Unassembled WGS sequence"/>
</dbReference>
<feature type="transmembrane region" description="Helical" evidence="1">
    <location>
        <begin position="357"/>
        <end position="382"/>
    </location>
</feature>
<keyword evidence="1" id="KW-0472">Membrane</keyword>
<dbReference type="EMBL" id="DXEM01000023">
    <property type="protein sequence ID" value="HIX67863.1"/>
    <property type="molecule type" value="Genomic_DNA"/>
</dbReference>
<proteinExistence type="predicted"/>
<feature type="transmembrane region" description="Helical" evidence="1">
    <location>
        <begin position="225"/>
        <end position="244"/>
    </location>
</feature>
<dbReference type="InterPro" id="IPR005182">
    <property type="entry name" value="YdbS-like_PH"/>
</dbReference>
<name>A0A9D1WVF9_9FIRM</name>
<feature type="domain" description="YdbS-like PH" evidence="2">
    <location>
        <begin position="74"/>
        <end position="149"/>
    </location>
</feature>
<dbReference type="PANTHER" id="PTHR34473">
    <property type="entry name" value="UPF0699 TRANSMEMBRANE PROTEIN YDBS"/>
    <property type="match status" value="1"/>
</dbReference>
<sequence>MKENKRFRNHISIVAEQIFGGFFAVILILAVQLFQEADEISKADLSVLFDKSGFILLGVIALLIIITANRFLVWAKTYISIEENAIVIERNTVNKKKNTIGIKNISNINTEQNLFEMLMGTCKIKIDTNSRSTADQTDVKIVLKKADAKAFQKEVSMRMKGLEEEEGNEDTEKEAFDIQASFGDIMRHGLYSVNIFSVILVIAGFAGTAFTAVRMLAQPDPLGALFRFAAADLVIISTILSGIWDTAKDFIRYYDFRAKREKDRIYLCYGLVKKVEYTIPVDKIQALIIRQSLVARIFGRYKAEIVNIGMGDDKEEQNAFLVLYGTKDQLKEQIGLLLPEFEETLEQEAERVPKSVWAAWMIPMAIYTVCICAAGAVIGALIPQYMPWIWGCTAGLIGAAFLGMLLKFMTEGVNVGDRFLKLSHGYFGRKFIAVRYEKIQSLELKQNIAARALGIQKGQISLLASASDTSKHIPYFRQELAKCLREAVLHPETDQKKSFSC</sequence>
<keyword evidence="1" id="KW-1133">Transmembrane helix</keyword>
<organism evidence="3 4">
    <name type="scientific">Candidatus Anaerostipes excrementavium</name>
    <dbReference type="NCBI Taxonomy" id="2838463"/>
    <lineage>
        <taxon>Bacteria</taxon>
        <taxon>Bacillati</taxon>
        <taxon>Bacillota</taxon>
        <taxon>Clostridia</taxon>
        <taxon>Lachnospirales</taxon>
        <taxon>Lachnospiraceae</taxon>
        <taxon>Anaerostipes</taxon>
    </lineage>
</organism>
<reference evidence="3" key="2">
    <citation type="submission" date="2021-04" db="EMBL/GenBank/DDBJ databases">
        <authorList>
            <person name="Gilroy R."/>
        </authorList>
    </citation>
    <scope>NUCLEOTIDE SEQUENCE</scope>
    <source>
        <strain evidence="3">CHK191-13928</strain>
    </source>
</reference>
<comment type="caution">
    <text evidence="3">The sequence shown here is derived from an EMBL/GenBank/DDBJ whole genome shotgun (WGS) entry which is preliminary data.</text>
</comment>
<gene>
    <name evidence="3" type="ORF">H9735_07060</name>
</gene>
<reference evidence="3" key="1">
    <citation type="journal article" date="2021" name="PeerJ">
        <title>Extensive microbial diversity within the chicken gut microbiome revealed by metagenomics and culture.</title>
        <authorList>
            <person name="Gilroy R."/>
            <person name="Ravi A."/>
            <person name="Getino M."/>
            <person name="Pursley I."/>
            <person name="Horton D.L."/>
            <person name="Alikhan N.F."/>
            <person name="Baker D."/>
            <person name="Gharbi K."/>
            <person name="Hall N."/>
            <person name="Watson M."/>
            <person name="Adriaenssens E.M."/>
            <person name="Foster-Nyarko E."/>
            <person name="Jarju S."/>
            <person name="Secka A."/>
            <person name="Antonio M."/>
            <person name="Oren A."/>
            <person name="Chaudhuri R.R."/>
            <person name="La Ragione R."/>
            <person name="Hildebrand F."/>
            <person name="Pallen M.J."/>
        </authorList>
    </citation>
    <scope>NUCLEOTIDE SEQUENCE</scope>
    <source>
        <strain evidence="3">CHK191-13928</strain>
    </source>
</reference>
<dbReference type="PANTHER" id="PTHR34473:SF2">
    <property type="entry name" value="UPF0699 TRANSMEMBRANE PROTEIN YDBT"/>
    <property type="match status" value="1"/>
</dbReference>
<evidence type="ECO:0000313" key="4">
    <source>
        <dbReference type="Proteomes" id="UP000886721"/>
    </source>
</evidence>
<keyword evidence="1" id="KW-0812">Transmembrane</keyword>
<evidence type="ECO:0000259" key="2">
    <source>
        <dbReference type="Pfam" id="PF03703"/>
    </source>
</evidence>
<feature type="domain" description="YdbS-like PH" evidence="2">
    <location>
        <begin position="253"/>
        <end position="309"/>
    </location>
</feature>